<proteinExistence type="predicted"/>
<evidence type="ECO:0000313" key="1">
    <source>
        <dbReference type="EMBL" id="KAH3872243.1"/>
    </source>
</evidence>
<dbReference type="EMBL" id="JAIWYP010000002">
    <property type="protein sequence ID" value="KAH3872243.1"/>
    <property type="molecule type" value="Genomic_DNA"/>
</dbReference>
<organism evidence="1 2">
    <name type="scientific">Dreissena polymorpha</name>
    <name type="common">Zebra mussel</name>
    <name type="synonym">Mytilus polymorpha</name>
    <dbReference type="NCBI Taxonomy" id="45954"/>
    <lineage>
        <taxon>Eukaryota</taxon>
        <taxon>Metazoa</taxon>
        <taxon>Spiralia</taxon>
        <taxon>Lophotrochozoa</taxon>
        <taxon>Mollusca</taxon>
        <taxon>Bivalvia</taxon>
        <taxon>Autobranchia</taxon>
        <taxon>Heteroconchia</taxon>
        <taxon>Euheterodonta</taxon>
        <taxon>Imparidentia</taxon>
        <taxon>Neoheterodontei</taxon>
        <taxon>Myida</taxon>
        <taxon>Dreissenoidea</taxon>
        <taxon>Dreissenidae</taxon>
        <taxon>Dreissena</taxon>
    </lineage>
</organism>
<accession>A0A9D4M8T9</accession>
<comment type="caution">
    <text evidence="1">The sequence shown here is derived from an EMBL/GenBank/DDBJ whole genome shotgun (WGS) entry which is preliminary data.</text>
</comment>
<name>A0A9D4M8T9_DREPO</name>
<sequence length="84" mass="9777">MSFVSSFPRVEKHSPEALPLRHPMEVFLEMFKVTIIRNVNNEGKEEDRSKLSPLRNSTNYWGRIRLSIYHKSLRSVGQEGSSPF</sequence>
<dbReference type="AlphaFoldDB" id="A0A9D4M8T9"/>
<protein>
    <submittedName>
        <fullName evidence="1">Uncharacterized protein</fullName>
    </submittedName>
</protein>
<dbReference type="Proteomes" id="UP000828390">
    <property type="component" value="Unassembled WGS sequence"/>
</dbReference>
<reference evidence="1" key="1">
    <citation type="journal article" date="2019" name="bioRxiv">
        <title>The Genome of the Zebra Mussel, Dreissena polymorpha: A Resource for Invasive Species Research.</title>
        <authorList>
            <person name="McCartney M.A."/>
            <person name="Auch B."/>
            <person name="Kono T."/>
            <person name="Mallez S."/>
            <person name="Zhang Y."/>
            <person name="Obille A."/>
            <person name="Becker A."/>
            <person name="Abrahante J.E."/>
            <person name="Garbe J."/>
            <person name="Badalamenti J.P."/>
            <person name="Herman A."/>
            <person name="Mangelson H."/>
            <person name="Liachko I."/>
            <person name="Sullivan S."/>
            <person name="Sone E.D."/>
            <person name="Koren S."/>
            <person name="Silverstein K.A.T."/>
            <person name="Beckman K.B."/>
            <person name="Gohl D.M."/>
        </authorList>
    </citation>
    <scope>NUCLEOTIDE SEQUENCE</scope>
    <source>
        <strain evidence="1">Duluth1</strain>
        <tissue evidence="1">Whole animal</tissue>
    </source>
</reference>
<reference evidence="1" key="2">
    <citation type="submission" date="2020-11" db="EMBL/GenBank/DDBJ databases">
        <authorList>
            <person name="McCartney M.A."/>
            <person name="Auch B."/>
            <person name="Kono T."/>
            <person name="Mallez S."/>
            <person name="Becker A."/>
            <person name="Gohl D.M."/>
            <person name="Silverstein K.A.T."/>
            <person name="Koren S."/>
            <person name="Bechman K.B."/>
            <person name="Herman A."/>
            <person name="Abrahante J.E."/>
            <person name="Garbe J."/>
        </authorList>
    </citation>
    <scope>NUCLEOTIDE SEQUENCE</scope>
    <source>
        <strain evidence="1">Duluth1</strain>
        <tissue evidence="1">Whole animal</tissue>
    </source>
</reference>
<evidence type="ECO:0000313" key="2">
    <source>
        <dbReference type="Proteomes" id="UP000828390"/>
    </source>
</evidence>
<gene>
    <name evidence="1" type="ORF">DPMN_035458</name>
</gene>
<keyword evidence="2" id="KW-1185">Reference proteome</keyword>